<organism evidence="8 9">
    <name type="scientific">Alteribacter keqinensis</name>
    <dbReference type="NCBI Taxonomy" id="2483800"/>
    <lineage>
        <taxon>Bacteria</taxon>
        <taxon>Bacillati</taxon>
        <taxon>Bacillota</taxon>
        <taxon>Bacilli</taxon>
        <taxon>Bacillales</taxon>
        <taxon>Bacillaceae</taxon>
        <taxon>Alteribacter</taxon>
    </lineage>
</organism>
<evidence type="ECO:0000259" key="7">
    <source>
        <dbReference type="PROSITE" id="PS50072"/>
    </source>
</evidence>
<dbReference type="InterPro" id="IPR044666">
    <property type="entry name" value="Cyclophilin_A-like"/>
</dbReference>
<evidence type="ECO:0000256" key="6">
    <source>
        <dbReference type="SAM" id="MobiDB-lite"/>
    </source>
</evidence>
<dbReference type="AlphaFoldDB" id="A0A3M7TV49"/>
<keyword evidence="4 5" id="KW-0413">Isomerase</keyword>
<keyword evidence="5" id="KW-0732">Signal</keyword>
<evidence type="ECO:0000313" key="9">
    <source>
        <dbReference type="Proteomes" id="UP000278746"/>
    </source>
</evidence>
<dbReference type="GO" id="GO:0003755">
    <property type="term" value="F:peptidyl-prolyl cis-trans isomerase activity"/>
    <property type="evidence" value="ECO:0007669"/>
    <property type="project" value="UniProtKB-UniRule"/>
</dbReference>
<keyword evidence="3 5" id="KW-0697">Rotamase</keyword>
<comment type="caution">
    <text evidence="8">The sequence shown here is derived from an EMBL/GenBank/DDBJ whole genome shotgun (WGS) entry which is preliminary data.</text>
</comment>
<dbReference type="Gene3D" id="2.40.100.10">
    <property type="entry name" value="Cyclophilin-like"/>
    <property type="match status" value="1"/>
</dbReference>
<evidence type="ECO:0000256" key="3">
    <source>
        <dbReference type="ARBA" id="ARBA00023110"/>
    </source>
</evidence>
<dbReference type="Proteomes" id="UP000278746">
    <property type="component" value="Unassembled WGS sequence"/>
</dbReference>
<feature type="signal peptide" evidence="5">
    <location>
        <begin position="1"/>
        <end position="22"/>
    </location>
</feature>
<evidence type="ECO:0000256" key="4">
    <source>
        <dbReference type="ARBA" id="ARBA00023235"/>
    </source>
</evidence>
<dbReference type="GO" id="GO:0006457">
    <property type="term" value="P:protein folding"/>
    <property type="evidence" value="ECO:0007669"/>
    <property type="project" value="InterPro"/>
</dbReference>
<dbReference type="RefSeq" id="WP_122896957.1">
    <property type="nucleotide sequence ID" value="NZ_RHIB01000001.1"/>
</dbReference>
<dbReference type="EMBL" id="RHIB01000001">
    <property type="protein sequence ID" value="RNA69437.1"/>
    <property type="molecule type" value="Genomic_DNA"/>
</dbReference>
<dbReference type="EC" id="5.2.1.8" evidence="5"/>
<comment type="similarity">
    <text evidence="5">Belongs to the cyclophilin-type PPIase family.</text>
</comment>
<proteinExistence type="inferred from homology"/>
<dbReference type="Pfam" id="PF00160">
    <property type="entry name" value="Pro_isomerase"/>
    <property type="match status" value="1"/>
</dbReference>
<dbReference type="PANTHER" id="PTHR45625">
    <property type="entry name" value="PEPTIDYL-PROLYL CIS-TRANS ISOMERASE-RELATED"/>
    <property type="match status" value="1"/>
</dbReference>
<evidence type="ECO:0000256" key="5">
    <source>
        <dbReference type="RuleBase" id="RU363019"/>
    </source>
</evidence>
<reference evidence="8 9" key="1">
    <citation type="submission" date="2018-10" db="EMBL/GenBank/DDBJ databases">
        <title>Bacillus Keqinensis sp. nov., a moderately halophilic bacterium isolated from a saline-alkaline lake.</title>
        <authorList>
            <person name="Wang H."/>
        </authorList>
    </citation>
    <scope>NUCLEOTIDE SEQUENCE [LARGE SCALE GENOMIC DNA]</scope>
    <source>
        <strain evidence="8 9">KQ-3</strain>
    </source>
</reference>
<dbReference type="PROSITE" id="PS00170">
    <property type="entry name" value="CSA_PPIASE_1"/>
    <property type="match status" value="1"/>
</dbReference>
<dbReference type="InterPro" id="IPR029000">
    <property type="entry name" value="Cyclophilin-like_dom_sf"/>
</dbReference>
<dbReference type="OrthoDB" id="9807797at2"/>
<evidence type="ECO:0000256" key="2">
    <source>
        <dbReference type="ARBA" id="ARBA00002388"/>
    </source>
</evidence>
<gene>
    <name evidence="8" type="ORF">EBO34_05730</name>
</gene>
<sequence>MKKTARLKAGTLFLGAALLLTACGGEENGSETQGDTPEGGSSDYPQLNGEVAEDEQEVIMKTSMGDITLKLFPEYAPKAVENFVTHAEEGFYEGVIFHRVLEDFMIQGGDPDGTGMGGESIYGEPFEDEFTEELRHFRGALSMANAGPNTNSSQFFIVQNDELDSQVVEAVENAVEEGQLDEEAAQTYIDNGGTPHLDGGHTVFGHVIDGMDVVDDIAAVNVDGQGRPDEDVVIEEIEVVN</sequence>
<dbReference type="InterPro" id="IPR020892">
    <property type="entry name" value="Cyclophilin-type_PPIase_CS"/>
</dbReference>
<accession>A0A3M7TV49</accession>
<feature type="chain" id="PRO_5039741252" description="Peptidyl-prolyl cis-trans isomerase" evidence="5">
    <location>
        <begin position="23"/>
        <end position="241"/>
    </location>
</feature>
<feature type="region of interest" description="Disordered" evidence="6">
    <location>
        <begin position="26"/>
        <end position="47"/>
    </location>
</feature>
<evidence type="ECO:0000256" key="1">
    <source>
        <dbReference type="ARBA" id="ARBA00000971"/>
    </source>
</evidence>
<protein>
    <recommendedName>
        <fullName evidence="5">Peptidyl-prolyl cis-trans isomerase</fullName>
        <shortName evidence="5">PPIase</shortName>
        <ecNumber evidence="5">5.2.1.8</ecNumber>
    </recommendedName>
</protein>
<dbReference type="PANTHER" id="PTHR45625:SF4">
    <property type="entry name" value="PEPTIDYLPROLYL ISOMERASE DOMAIN AND WD REPEAT-CONTAINING PROTEIN 1"/>
    <property type="match status" value="1"/>
</dbReference>
<name>A0A3M7TV49_9BACI</name>
<dbReference type="PROSITE" id="PS51257">
    <property type="entry name" value="PROKAR_LIPOPROTEIN"/>
    <property type="match status" value="1"/>
</dbReference>
<dbReference type="PROSITE" id="PS50072">
    <property type="entry name" value="CSA_PPIASE_2"/>
    <property type="match status" value="1"/>
</dbReference>
<comment type="function">
    <text evidence="2 5">PPIases accelerate the folding of proteins. It catalyzes the cis-trans isomerization of proline imidic peptide bonds in oligopeptides.</text>
</comment>
<dbReference type="PRINTS" id="PR00153">
    <property type="entry name" value="CSAPPISMRASE"/>
</dbReference>
<comment type="catalytic activity">
    <reaction evidence="1 5">
        <text>[protein]-peptidylproline (omega=180) = [protein]-peptidylproline (omega=0)</text>
        <dbReference type="Rhea" id="RHEA:16237"/>
        <dbReference type="Rhea" id="RHEA-COMP:10747"/>
        <dbReference type="Rhea" id="RHEA-COMP:10748"/>
        <dbReference type="ChEBI" id="CHEBI:83833"/>
        <dbReference type="ChEBI" id="CHEBI:83834"/>
        <dbReference type="EC" id="5.2.1.8"/>
    </reaction>
</comment>
<dbReference type="SUPFAM" id="SSF50891">
    <property type="entry name" value="Cyclophilin-like"/>
    <property type="match status" value="1"/>
</dbReference>
<evidence type="ECO:0000313" key="8">
    <source>
        <dbReference type="EMBL" id="RNA69437.1"/>
    </source>
</evidence>
<feature type="domain" description="PPIase cyclophilin-type" evidence="7">
    <location>
        <begin position="62"/>
        <end position="239"/>
    </location>
</feature>
<dbReference type="InterPro" id="IPR002130">
    <property type="entry name" value="Cyclophilin-type_PPIase_dom"/>
</dbReference>
<keyword evidence="9" id="KW-1185">Reference proteome</keyword>